<feature type="domain" description="DUF3859" evidence="1">
    <location>
        <begin position="14"/>
        <end position="135"/>
    </location>
</feature>
<proteinExistence type="predicted"/>
<keyword evidence="3" id="KW-1185">Reference proteome</keyword>
<dbReference type="Gene3D" id="2.60.40.2390">
    <property type="match status" value="1"/>
</dbReference>
<dbReference type="Proteomes" id="UP001168380">
    <property type="component" value="Unassembled WGS sequence"/>
</dbReference>
<gene>
    <name evidence="2" type="ORF">QWI16_17520</name>
</gene>
<evidence type="ECO:0000259" key="1">
    <source>
        <dbReference type="Pfam" id="PF12975"/>
    </source>
</evidence>
<dbReference type="RefSeq" id="WP_302715165.1">
    <property type="nucleotide sequence ID" value="NZ_JAULRT010000062.1"/>
</dbReference>
<organism evidence="2 3">
    <name type="scientific">Gilvimarinus algae</name>
    <dbReference type="NCBI Taxonomy" id="3058037"/>
    <lineage>
        <taxon>Bacteria</taxon>
        <taxon>Pseudomonadati</taxon>
        <taxon>Pseudomonadota</taxon>
        <taxon>Gammaproteobacteria</taxon>
        <taxon>Cellvibrionales</taxon>
        <taxon>Cellvibrionaceae</taxon>
        <taxon>Gilvimarinus</taxon>
    </lineage>
</organism>
<evidence type="ECO:0000313" key="3">
    <source>
        <dbReference type="Proteomes" id="UP001168380"/>
    </source>
</evidence>
<dbReference type="EMBL" id="JAULRT010000062">
    <property type="protein sequence ID" value="MDO3383985.1"/>
    <property type="molecule type" value="Genomic_DNA"/>
</dbReference>
<comment type="caution">
    <text evidence="2">The sequence shown here is derived from an EMBL/GenBank/DDBJ whole genome shotgun (WGS) entry which is preliminary data.</text>
</comment>
<sequence length="141" mass="16121">MAAPCKSPDTMAKKKPEVRINHWGIYTPWEHGSKELPELIKVTHDIPCELGIEFGYTVTIKKAKNRKLQYCIYHPKIPDEDGQPLAPFAGEEYIRQNDWNFFIGDTIWAPVENKAGPWRITLAIDGELIADKTFNLILSEP</sequence>
<dbReference type="InterPro" id="IPR024331">
    <property type="entry name" value="DUF3859"/>
</dbReference>
<reference evidence="2" key="1">
    <citation type="submission" date="2023-07" db="EMBL/GenBank/DDBJ databases">
        <title>Gilvimarinus algae sp. nov., isolated from the surface of Kelp.</title>
        <authorList>
            <person name="Sun Y.Y."/>
            <person name="Gong Y."/>
            <person name="Du Z.J."/>
        </authorList>
    </citation>
    <scope>NUCLEOTIDE SEQUENCE</scope>
    <source>
        <strain evidence="2">SDUM040014</strain>
    </source>
</reference>
<name>A0ABT8TIV7_9GAMM</name>
<dbReference type="Pfam" id="PF12975">
    <property type="entry name" value="DUF3859"/>
    <property type="match status" value="1"/>
</dbReference>
<accession>A0ABT8TIV7</accession>
<evidence type="ECO:0000313" key="2">
    <source>
        <dbReference type="EMBL" id="MDO3383985.1"/>
    </source>
</evidence>
<protein>
    <submittedName>
        <fullName evidence="2">DUF3859 domain-containing protein</fullName>
    </submittedName>
</protein>